<evidence type="ECO:0000313" key="2">
    <source>
        <dbReference type="Proteomes" id="UP000052978"/>
    </source>
</evidence>
<gene>
    <name evidence="1" type="ORF">D623_10021609</name>
</gene>
<reference evidence="1 2" key="1">
    <citation type="journal article" date="2013" name="Nat. Commun.">
        <title>Genome analysis reveals insights into physiology and longevity of the Brandt's bat Myotis brandtii.</title>
        <authorList>
            <person name="Seim I."/>
            <person name="Fang X."/>
            <person name="Xiong Z."/>
            <person name="Lobanov A.V."/>
            <person name="Huang Z."/>
            <person name="Ma S."/>
            <person name="Feng Y."/>
            <person name="Turanov A.A."/>
            <person name="Zhu Y."/>
            <person name="Lenz T.L."/>
            <person name="Gerashchenko M.V."/>
            <person name="Fan D."/>
            <person name="Hee Yim S."/>
            <person name="Yao X."/>
            <person name="Jordan D."/>
            <person name="Xiong Y."/>
            <person name="Ma Y."/>
            <person name="Lyapunov A.N."/>
            <person name="Chen G."/>
            <person name="Kulakova O.I."/>
            <person name="Sun Y."/>
            <person name="Lee S.G."/>
            <person name="Bronson R.T."/>
            <person name="Moskalev A.A."/>
            <person name="Sunyaev S.R."/>
            <person name="Zhang G."/>
            <person name="Krogh A."/>
            <person name="Wang J."/>
            <person name="Gladyshev V.N."/>
        </authorList>
    </citation>
    <scope>NUCLEOTIDE SEQUENCE [LARGE SCALE GENOMIC DNA]</scope>
</reference>
<accession>S7NRX5</accession>
<organism evidence="1 2">
    <name type="scientific">Myotis brandtii</name>
    <name type="common">Brandt's bat</name>
    <dbReference type="NCBI Taxonomy" id="109478"/>
    <lineage>
        <taxon>Eukaryota</taxon>
        <taxon>Metazoa</taxon>
        <taxon>Chordata</taxon>
        <taxon>Craniata</taxon>
        <taxon>Vertebrata</taxon>
        <taxon>Euteleostomi</taxon>
        <taxon>Mammalia</taxon>
        <taxon>Eutheria</taxon>
        <taxon>Laurasiatheria</taxon>
        <taxon>Chiroptera</taxon>
        <taxon>Yangochiroptera</taxon>
        <taxon>Vespertilionidae</taxon>
        <taxon>Myotis</taxon>
    </lineage>
</organism>
<dbReference type="AlphaFoldDB" id="S7NRX5"/>
<proteinExistence type="predicted"/>
<protein>
    <submittedName>
        <fullName evidence="1">Uncharacterized protein</fullName>
    </submittedName>
</protein>
<sequence length="74" mass="7905">MPSVVTAARLALAREGGRLTSCKAQERVRLSSDHWGGQPGPQHVPQHVEVYPLALPPGPHSQVCADAFEVLILA</sequence>
<evidence type="ECO:0000313" key="1">
    <source>
        <dbReference type="EMBL" id="EPQ20439.1"/>
    </source>
</evidence>
<keyword evidence="2" id="KW-1185">Reference proteome</keyword>
<name>S7NRX5_MYOBR</name>
<dbReference type="Proteomes" id="UP000052978">
    <property type="component" value="Unassembled WGS sequence"/>
</dbReference>
<dbReference type="EMBL" id="KE164837">
    <property type="protein sequence ID" value="EPQ20439.1"/>
    <property type="molecule type" value="Genomic_DNA"/>
</dbReference>